<reference evidence="4 5" key="1">
    <citation type="submission" date="2019-02" db="EMBL/GenBank/DDBJ databases">
        <title>Deep-cultivation of Planctomycetes and their phenomic and genomic characterization uncovers novel biology.</title>
        <authorList>
            <person name="Wiegand S."/>
            <person name="Jogler M."/>
            <person name="Boedeker C."/>
            <person name="Pinto D."/>
            <person name="Vollmers J."/>
            <person name="Rivas-Marin E."/>
            <person name="Kohn T."/>
            <person name="Peeters S.H."/>
            <person name="Heuer A."/>
            <person name="Rast P."/>
            <person name="Oberbeckmann S."/>
            <person name="Bunk B."/>
            <person name="Jeske O."/>
            <person name="Meyerdierks A."/>
            <person name="Storesund J.E."/>
            <person name="Kallscheuer N."/>
            <person name="Luecker S."/>
            <person name="Lage O.M."/>
            <person name="Pohl T."/>
            <person name="Merkel B.J."/>
            <person name="Hornburger P."/>
            <person name="Mueller R.-W."/>
            <person name="Bruemmer F."/>
            <person name="Labrenz M."/>
            <person name="Spormann A.M."/>
            <person name="Op den Camp H."/>
            <person name="Overmann J."/>
            <person name="Amann R."/>
            <person name="Jetten M.S.M."/>
            <person name="Mascher T."/>
            <person name="Medema M.H."/>
            <person name="Devos D.P."/>
            <person name="Kaster A.-K."/>
            <person name="Ovreas L."/>
            <person name="Rohde M."/>
            <person name="Galperin M.Y."/>
            <person name="Jogler C."/>
        </authorList>
    </citation>
    <scope>NUCLEOTIDE SEQUENCE [LARGE SCALE GENOMIC DNA]</scope>
    <source>
        <strain evidence="4 5">ETA_A8</strain>
    </source>
</reference>
<dbReference type="SUPFAM" id="SSF55347">
    <property type="entry name" value="Glyceraldehyde-3-phosphate dehydrogenase-like, C-terminal domain"/>
    <property type="match status" value="1"/>
</dbReference>
<proteinExistence type="predicted"/>
<dbReference type="EMBL" id="CP036274">
    <property type="protein sequence ID" value="QDU27518.1"/>
    <property type="molecule type" value="Genomic_DNA"/>
</dbReference>
<dbReference type="PANTHER" id="PTHR43818:SF11">
    <property type="entry name" value="BCDNA.GH03377"/>
    <property type="match status" value="1"/>
</dbReference>
<protein>
    <submittedName>
        <fullName evidence="4">1,5-anhydro-D-fructose reductase</fullName>
        <ecNumber evidence="4">1.1.1.292</ecNumber>
    </submittedName>
</protein>
<evidence type="ECO:0000259" key="3">
    <source>
        <dbReference type="Pfam" id="PF22725"/>
    </source>
</evidence>
<dbReference type="InterPro" id="IPR036291">
    <property type="entry name" value="NAD(P)-bd_dom_sf"/>
</dbReference>
<sequence>MPAYSAANPVKIAIVGAGAVSDYHHVPGIRIDTRSKLVAVCDASQELLEKRKKDWGVEKITTDFEAICADPGVDAIIIATPNDTHRPITLAAAKHGKHVMCEKPLGLHAQEVRDMYHACRDANVVHMTAFTYRFAPSMRYMRHLVKSGTLGDLRHFRSQRFLDWPETSWGWRQYKERAGAGDLFDMTIHRIDFALDLLGPLKTLSGAVARFAPRTKTVDGKDCAPSEVDDWSCILGEFASGATGVWEGTTLAKGYGFKGFGHEWAEINGSEYSCVYRLHMPNQLMMGKTGQDLAPVDVPAEFLKPVGSPRDVTQGEPATVFRYDLVWEFVDAICNGREAVPSFYDGLQSQIIADATLQSHAERRWIDIPVEPK</sequence>
<evidence type="ECO:0000259" key="2">
    <source>
        <dbReference type="Pfam" id="PF01408"/>
    </source>
</evidence>
<dbReference type="Gene3D" id="3.40.50.720">
    <property type="entry name" value="NAD(P)-binding Rossmann-like Domain"/>
    <property type="match status" value="1"/>
</dbReference>
<dbReference type="Proteomes" id="UP000315017">
    <property type="component" value="Chromosome"/>
</dbReference>
<dbReference type="RefSeq" id="WP_145088405.1">
    <property type="nucleotide sequence ID" value="NZ_CP036274.1"/>
</dbReference>
<dbReference type="SUPFAM" id="SSF51735">
    <property type="entry name" value="NAD(P)-binding Rossmann-fold domains"/>
    <property type="match status" value="1"/>
</dbReference>
<keyword evidence="1 4" id="KW-0560">Oxidoreductase</keyword>
<gene>
    <name evidence="4" type="primary">afr_4</name>
    <name evidence="4" type="ORF">ETAA8_26060</name>
</gene>
<name>A0A517YBA6_9BACT</name>
<evidence type="ECO:0000313" key="4">
    <source>
        <dbReference type="EMBL" id="QDU27518.1"/>
    </source>
</evidence>
<evidence type="ECO:0000256" key="1">
    <source>
        <dbReference type="ARBA" id="ARBA00023002"/>
    </source>
</evidence>
<dbReference type="AlphaFoldDB" id="A0A517YBA6"/>
<dbReference type="InterPro" id="IPR055170">
    <property type="entry name" value="GFO_IDH_MocA-like_dom"/>
</dbReference>
<evidence type="ECO:0000313" key="5">
    <source>
        <dbReference type="Proteomes" id="UP000315017"/>
    </source>
</evidence>
<feature type="domain" description="GFO/IDH/MocA-like oxidoreductase" evidence="3">
    <location>
        <begin position="139"/>
        <end position="271"/>
    </location>
</feature>
<dbReference type="PANTHER" id="PTHR43818">
    <property type="entry name" value="BCDNA.GH03377"/>
    <property type="match status" value="1"/>
</dbReference>
<feature type="domain" description="Gfo/Idh/MocA-like oxidoreductase N-terminal" evidence="2">
    <location>
        <begin position="10"/>
        <end position="128"/>
    </location>
</feature>
<dbReference type="KEGG" id="aagg:ETAA8_26060"/>
<accession>A0A517YBA6</accession>
<dbReference type="GO" id="GO:0000166">
    <property type="term" value="F:nucleotide binding"/>
    <property type="evidence" value="ECO:0007669"/>
    <property type="project" value="InterPro"/>
</dbReference>
<dbReference type="OrthoDB" id="9815825at2"/>
<dbReference type="Pfam" id="PF22725">
    <property type="entry name" value="GFO_IDH_MocA_C3"/>
    <property type="match status" value="1"/>
</dbReference>
<dbReference type="InterPro" id="IPR050463">
    <property type="entry name" value="Gfo/Idh/MocA_oxidrdct_glycsds"/>
</dbReference>
<organism evidence="4 5">
    <name type="scientific">Anatilimnocola aggregata</name>
    <dbReference type="NCBI Taxonomy" id="2528021"/>
    <lineage>
        <taxon>Bacteria</taxon>
        <taxon>Pseudomonadati</taxon>
        <taxon>Planctomycetota</taxon>
        <taxon>Planctomycetia</taxon>
        <taxon>Pirellulales</taxon>
        <taxon>Pirellulaceae</taxon>
        <taxon>Anatilimnocola</taxon>
    </lineage>
</organism>
<dbReference type="GO" id="GO:0033712">
    <property type="term" value="F:1,5-anhydro-D-fructose reductase (1,5-anhydro-D-mannitol-forming) activity"/>
    <property type="evidence" value="ECO:0007669"/>
    <property type="project" value="UniProtKB-EC"/>
</dbReference>
<dbReference type="EC" id="1.1.1.292" evidence="4"/>
<dbReference type="InterPro" id="IPR000683">
    <property type="entry name" value="Gfo/Idh/MocA-like_OxRdtase_N"/>
</dbReference>
<keyword evidence="5" id="KW-1185">Reference proteome</keyword>
<dbReference type="Pfam" id="PF01408">
    <property type="entry name" value="GFO_IDH_MocA"/>
    <property type="match status" value="1"/>
</dbReference>
<dbReference type="Gene3D" id="3.30.360.10">
    <property type="entry name" value="Dihydrodipicolinate Reductase, domain 2"/>
    <property type="match status" value="1"/>
</dbReference>